<proteinExistence type="predicted"/>
<protein>
    <submittedName>
        <fullName evidence="2">Uncharacterized protein</fullName>
    </submittedName>
</protein>
<keyword evidence="1" id="KW-0472">Membrane</keyword>
<dbReference type="AlphaFoldDB" id="A0A645BPR1"/>
<feature type="transmembrane region" description="Helical" evidence="1">
    <location>
        <begin position="23"/>
        <end position="41"/>
    </location>
</feature>
<accession>A0A645BPR1</accession>
<keyword evidence="1" id="KW-1133">Transmembrane helix</keyword>
<comment type="caution">
    <text evidence="2">The sequence shown here is derived from an EMBL/GenBank/DDBJ whole genome shotgun (WGS) entry which is preliminary data.</text>
</comment>
<reference evidence="2" key="1">
    <citation type="submission" date="2019-08" db="EMBL/GenBank/DDBJ databases">
        <authorList>
            <person name="Kucharzyk K."/>
            <person name="Murdoch R.W."/>
            <person name="Higgins S."/>
            <person name="Loffler F."/>
        </authorList>
    </citation>
    <scope>NUCLEOTIDE SEQUENCE</scope>
</reference>
<evidence type="ECO:0000256" key="1">
    <source>
        <dbReference type="SAM" id="Phobius"/>
    </source>
</evidence>
<sequence length="147" mass="16964">MDHEPPVIPSSILYFIKLLTPKFNINIVPTKVIASIVNIVLSLFLHKFLVAIFISIFLFLFFLSIFLFFDFFLYLSLTLVASIIDIFIAFLITIKLERNTDIIETAKEYIMLGICIVSIELYPYTTLKPTYEKIIPNIIPTKVPKII</sequence>
<dbReference type="EMBL" id="VSSQ01019602">
    <property type="protein sequence ID" value="MPM63784.1"/>
    <property type="molecule type" value="Genomic_DNA"/>
</dbReference>
<keyword evidence="1" id="KW-0812">Transmembrane</keyword>
<evidence type="ECO:0000313" key="2">
    <source>
        <dbReference type="EMBL" id="MPM63784.1"/>
    </source>
</evidence>
<feature type="transmembrane region" description="Helical" evidence="1">
    <location>
        <begin position="48"/>
        <end position="69"/>
    </location>
</feature>
<name>A0A645BPR1_9ZZZZ</name>
<gene>
    <name evidence="2" type="ORF">SDC9_110668</name>
</gene>
<organism evidence="2">
    <name type="scientific">bioreactor metagenome</name>
    <dbReference type="NCBI Taxonomy" id="1076179"/>
    <lineage>
        <taxon>unclassified sequences</taxon>
        <taxon>metagenomes</taxon>
        <taxon>ecological metagenomes</taxon>
    </lineage>
</organism>
<feature type="transmembrane region" description="Helical" evidence="1">
    <location>
        <begin position="75"/>
        <end position="94"/>
    </location>
</feature>